<protein>
    <submittedName>
        <fullName evidence="3">DUF362 domain-containing protein</fullName>
    </submittedName>
</protein>
<dbReference type="InterPro" id="IPR007160">
    <property type="entry name" value="DUF362"/>
</dbReference>
<organism evidence="3">
    <name type="scientific">Ignisphaera aggregans</name>
    <dbReference type="NCBI Taxonomy" id="334771"/>
    <lineage>
        <taxon>Archaea</taxon>
        <taxon>Thermoproteota</taxon>
        <taxon>Thermoprotei</taxon>
        <taxon>Desulfurococcales</taxon>
        <taxon>Desulfurococcaceae</taxon>
        <taxon>Ignisphaera</taxon>
    </lineage>
</organism>
<sequence>MSSHSKESRDDIGGNKAGVNVRRRLFLTSLGVAAISVGVGYVLGSVSKPLEVGREILTTTVTKTATQTIEHTRPAEVVTETITTAIPTTVTQTIERSATVTSTSTVMSTATVTTTATAPRLRGSVAIVKSSSSADGTASALNLIRNDIAEIVKGRRKFLIKPNFVTAYNSLATTPLKTVEPVLDFIYSRFNVSEVVIAETPAVGTLDEALRNYGYTALRQKYSGVEFLDLDEYDQEMLILKDVYGNEFEVYVSKILLDRSFVKISPCRAKTHDTVVVTLSIKNMVMGGIKNAYRRRMHSDYLAINYNIAKLAVHLMPDIGVVDGVVAMEGNGPISGYPKNWGVVFASTNPVNLDSVVAYAMGFNPGDVGYLYFLSKWGYGEIDMSRVDIVGESIESVKTTFKPHYSYGQQLSWKQSLDKAGSLD</sequence>
<evidence type="ECO:0000313" key="3">
    <source>
        <dbReference type="EMBL" id="HHQ49839.1"/>
    </source>
</evidence>
<keyword evidence="1" id="KW-0812">Transmembrane</keyword>
<comment type="caution">
    <text evidence="3">The sequence shown here is derived from an EMBL/GenBank/DDBJ whole genome shotgun (WGS) entry which is preliminary data.</text>
</comment>
<evidence type="ECO:0000256" key="1">
    <source>
        <dbReference type="SAM" id="Phobius"/>
    </source>
</evidence>
<proteinExistence type="predicted"/>
<reference evidence="3" key="1">
    <citation type="journal article" date="2020" name="mSystems">
        <title>Genome- and Community-Level Interaction Insights into Carbon Utilization and Element Cycling Functions of Hydrothermarchaeota in Hydrothermal Sediment.</title>
        <authorList>
            <person name="Zhou Z."/>
            <person name="Liu Y."/>
            <person name="Xu W."/>
            <person name="Pan J."/>
            <person name="Luo Z.H."/>
            <person name="Li M."/>
        </authorList>
    </citation>
    <scope>NUCLEOTIDE SEQUENCE [LARGE SCALE GENOMIC DNA]</scope>
    <source>
        <strain evidence="3">SpSt-1105</strain>
    </source>
</reference>
<feature type="domain" description="DUF362" evidence="2">
    <location>
        <begin position="159"/>
        <end position="358"/>
    </location>
</feature>
<accession>A0A7J3Z4R9</accession>
<evidence type="ECO:0000259" key="2">
    <source>
        <dbReference type="Pfam" id="PF04015"/>
    </source>
</evidence>
<name>A0A7J3Z4R9_9CREN</name>
<keyword evidence="1" id="KW-0472">Membrane</keyword>
<feature type="transmembrane region" description="Helical" evidence="1">
    <location>
        <begin position="25"/>
        <end position="44"/>
    </location>
</feature>
<gene>
    <name evidence="3" type="ORF">ENM66_00590</name>
</gene>
<dbReference type="EMBL" id="DRYQ01000007">
    <property type="protein sequence ID" value="HHQ49839.1"/>
    <property type="molecule type" value="Genomic_DNA"/>
</dbReference>
<dbReference type="Pfam" id="PF04015">
    <property type="entry name" value="DUF362"/>
    <property type="match status" value="1"/>
</dbReference>
<dbReference type="AlphaFoldDB" id="A0A7J3Z4R9"/>
<keyword evidence="1" id="KW-1133">Transmembrane helix</keyword>